<name>A0A1Y1UY40_9FUNG</name>
<dbReference type="Proteomes" id="UP000193719">
    <property type="component" value="Unassembled WGS sequence"/>
</dbReference>
<dbReference type="InterPro" id="IPR017853">
    <property type="entry name" value="GH"/>
</dbReference>
<dbReference type="OrthoDB" id="2113957at2759"/>
<dbReference type="Gene3D" id="3.20.20.80">
    <property type="entry name" value="Glycosidases"/>
    <property type="match status" value="1"/>
</dbReference>
<comment type="similarity">
    <text evidence="1">Belongs to the glycosyl hydrolase 25 family.</text>
</comment>
<sequence length="360" mass="38997">MHFNIKYLLSLLAVPTALAYIDQPCNGGSYGEGVCVKDTDCIMYGSQKGSAIKYAGSAPNWPCPNDPDNVICCIKKVTTLRSGQALGATGRCLNVSKCSTTFNTLINTYECPGTNNVKLCVPKSKTTTKKTTIKKTTTTTKKTTTIIKPTTFKQKEIIDISQWNVVTDYAAAAKEIDGVILRCGIRGYGSAGNLAKDDSLETHYNGFKGKTKIGYYFFTQAKTTAEAEAEATYVVNTLLKGKTNNFPIFWDSELSGASGNTGRADGLSKTTRTNCAVAFIKKIKALGYKAGVYASESWFRDNLDLKKLTDAGAYIWVAKYSSSSPSTSSYDAWQYTSSGSVKGINGNVDKSHVYKNIAGW</sequence>
<dbReference type="Pfam" id="PF01183">
    <property type="entry name" value="Glyco_hydro_25"/>
    <property type="match status" value="1"/>
</dbReference>
<dbReference type="GO" id="GO:0009253">
    <property type="term" value="P:peptidoglycan catabolic process"/>
    <property type="evidence" value="ECO:0007669"/>
    <property type="project" value="InterPro"/>
</dbReference>
<dbReference type="PROSITE" id="PS51904">
    <property type="entry name" value="GLYCOSYL_HYDROL_F25_2"/>
    <property type="match status" value="1"/>
</dbReference>
<dbReference type="PANTHER" id="PTHR34135:SF2">
    <property type="entry name" value="LYSOZYME"/>
    <property type="match status" value="1"/>
</dbReference>
<organism evidence="3 4">
    <name type="scientific">Piromyces finnis</name>
    <dbReference type="NCBI Taxonomy" id="1754191"/>
    <lineage>
        <taxon>Eukaryota</taxon>
        <taxon>Fungi</taxon>
        <taxon>Fungi incertae sedis</taxon>
        <taxon>Chytridiomycota</taxon>
        <taxon>Chytridiomycota incertae sedis</taxon>
        <taxon>Neocallimastigomycetes</taxon>
        <taxon>Neocallimastigales</taxon>
        <taxon>Neocallimastigaceae</taxon>
        <taxon>Piromyces</taxon>
    </lineage>
</organism>
<dbReference type="GO" id="GO:0016998">
    <property type="term" value="P:cell wall macromolecule catabolic process"/>
    <property type="evidence" value="ECO:0007669"/>
    <property type="project" value="InterPro"/>
</dbReference>
<dbReference type="GO" id="GO:0016052">
    <property type="term" value="P:carbohydrate catabolic process"/>
    <property type="evidence" value="ECO:0007669"/>
    <property type="project" value="TreeGrafter"/>
</dbReference>
<dbReference type="AlphaFoldDB" id="A0A1Y1UY40"/>
<keyword evidence="2" id="KW-0732">Signal</keyword>
<accession>A0A1Y1UY40</accession>
<comment type="caution">
    <text evidence="3">The sequence shown here is derived from an EMBL/GenBank/DDBJ whole genome shotgun (WGS) entry which is preliminary data.</text>
</comment>
<dbReference type="PANTHER" id="PTHR34135">
    <property type="entry name" value="LYSOZYME"/>
    <property type="match status" value="1"/>
</dbReference>
<gene>
    <name evidence="3" type="ORF">BCR36DRAFT_415756</name>
</gene>
<evidence type="ECO:0000256" key="2">
    <source>
        <dbReference type="SAM" id="SignalP"/>
    </source>
</evidence>
<reference evidence="3 4" key="2">
    <citation type="submission" date="2016-08" db="EMBL/GenBank/DDBJ databases">
        <title>Pervasive Adenine N6-methylation of Active Genes in Fungi.</title>
        <authorList>
            <consortium name="DOE Joint Genome Institute"/>
            <person name="Mondo S.J."/>
            <person name="Dannebaum R.O."/>
            <person name="Kuo R.C."/>
            <person name="Labutti K."/>
            <person name="Haridas S."/>
            <person name="Kuo A."/>
            <person name="Salamov A."/>
            <person name="Ahrendt S.R."/>
            <person name="Lipzen A."/>
            <person name="Sullivan W."/>
            <person name="Andreopoulos W.B."/>
            <person name="Clum A."/>
            <person name="Lindquist E."/>
            <person name="Daum C."/>
            <person name="Ramamoorthy G.K."/>
            <person name="Gryganskyi A."/>
            <person name="Culley D."/>
            <person name="Magnuson J.K."/>
            <person name="James T.Y."/>
            <person name="O'Malley M.A."/>
            <person name="Stajich J.E."/>
            <person name="Spatafora J.W."/>
            <person name="Visel A."/>
            <person name="Grigoriev I.V."/>
        </authorList>
    </citation>
    <scope>NUCLEOTIDE SEQUENCE [LARGE SCALE GENOMIC DNA]</scope>
    <source>
        <strain evidence="4">finn</strain>
    </source>
</reference>
<feature type="chain" id="PRO_5012440542" evidence="2">
    <location>
        <begin position="20"/>
        <end position="360"/>
    </location>
</feature>
<proteinExistence type="inferred from homology"/>
<dbReference type="InterPro" id="IPR002053">
    <property type="entry name" value="Glyco_hydro_25"/>
</dbReference>
<keyword evidence="4" id="KW-1185">Reference proteome</keyword>
<keyword evidence="3" id="KW-0378">Hydrolase</keyword>
<evidence type="ECO:0000256" key="1">
    <source>
        <dbReference type="ARBA" id="ARBA00010646"/>
    </source>
</evidence>
<protein>
    <submittedName>
        <fullName evidence="3">Glycoside hydrolase</fullName>
    </submittedName>
</protein>
<dbReference type="SUPFAM" id="SSF51445">
    <property type="entry name" value="(Trans)glycosidases"/>
    <property type="match status" value="1"/>
</dbReference>
<dbReference type="GO" id="GO:0003796">
    <property type="term" value="F:lysozyme activity"/>
    <property type="evidence" value="ECO:0007669"/>
    <property type="project" value="InterPro"/>
</dbReference>
<dbReference type="STRING" id="1754191.A0A1Y1UY40"/>
<feature type="signal peptide" evidence="2">
    <location>
        <begin position="1"/>
        <end position="19"/>
    </location>
</feature>
<evidence type="ECO:0000313" key="4">
    <source>
        <dbReference type="Proteomes" id="UP000193719"/>
    </source>
</evidence>
<evidence type="ECO:0000313" key="3">
    <source>
        <dbReference type="EMBL" id="ORX43134.1"/>
    </source>
</evidence>
<reference evidence="3 4" key="1">
    <citation type="submission" date="2016-08" db="EMBL/GenBank/DDBJ databases">
        <title>Genomes of anaerobic fungi encode conserved fungal cellulosomes for biomass hydrolysis.</title>
        <authorList>
            <consortium name="DOE Joint Genome Institute"/>
            <person name="Haitjema C.H."/>
            <person name="Gilmore S.P."/>
            <person name="Henske J.K."/>
            <person name="Solomon K.V."/>
            <person name="De Groot R."/>
            <person name="Kuo A."/>
            <person name="Mondo S.J."/>
            <person name="Salamov A.A."/>
            <person name="Labutti K."/>
            <person name="Zhao Z."/>
            <person name="Chiniquy J."/>
            <person name="Barry K."/>
            <person name="Brewer H.M."/>
            <person name="Purvine S.O."/>
            <person name="Wright A.T."/>
            <person name="Boxma B."/>
            <person name="Van Alen T."/>
            <person name="Hackstein J.H."/>
            <person name="Baker S.E."/>
            <person name="Grigoriev I.V."/>
            <person name="O'Malley M.A."/>
        </authorList>
    </citation>
    <scope>NUCLEOTIDE SEQUENCE [LARGE SCALE GENOMIC DNA]</scope>
    <source>
        <strain evidence="4">finn</strain>
    </source>
</reference>
<dbReference type="EMBL" id="MCFH01000055">
    <property type="protein sequence ID" value="ORX43134.1"/>
    <property type="molecule type" value="Genomic_DNA"/>
</dbReference>